<feature type="domain" description="CSC1/OSCA1-like 7TM region" evidence="9">
    <location>
        <begin position="364"/>
        <end position="630"/>
    </location>
</feature>
<feature type="transmembrane region" description="Helical" evidence="8">
    <location>
        <begin position="458"/>
        <end position="477"/>
    </location>
</feature>
<sequence length="764" mass="86196">MKVSALFTSAGINIALCVTLLSLYSILRKQPGNVKVYFGRRLAQECIGRNDPFCFDRLIPSASWIVKAWATPEDEILSVAGLDAVVFLRIVVFSIRIFSIASLFCIFLVLPLNYYGKDMVHMNIHAESLDVFTIINVKEGSKWLWAHCLALYVITLSACVLLYSEYKSIARMRLAHITKDKPSLSHFTILVRSIPRSSEESYCDCVKRFFTDYHASSYLSHQMVSRSGKVQKLMTDAEKMYKKLAMYKSPSLNQICEPCLSRCSFCGGPTNSFKKLSDDPERVEEKPNLDHLNSDNLGHHLNSDNREKECAAAFVFFKTRYAALVASQVLQSSNPMLWVTDLAPEPNDVYWSNLWIPYKQLWIRKIATLLAATVFMLFFLVPVTFVQGLSQLDKLQKLFPILKGLLKNKYMSSLVTGYLPSVVLMLFLYTVPPTMMILSAVEGTISRSCRKKSACCKVLYFTIWNVFFVSVLSGSAIDTINAISSPKDIPTQLATAVPGRATFFITYVLTSGWASLSSEVIQLFALLCNLFYRFVLWREGPVDFTLSFPYHTEVPKLLYFGLLGFTCSILAPLILPFLLLYFFLGYIVYRNQFLNVYVTKYESGGQIWPVVHNTTIFSLVLSQVIALGVFGLKHSPVASGFTIPLVILTLLFNEYCRQRFYPIFKSTSAQDLIQMDRRDEMCGRMEEIYDQLQSAYYRVSLMSSDVSKAEGSSNSGAMDSSCKAPDVKPGLANPTFETVPLSGMRQAITWLSMLTASQQKNPPK</sequence>
<organism evidence="12 13">
    <name type="scientific">Thalictrum thalictroides</name>
    <name type="common">Rue-anemone</name>
    <name type="synonym">Anemone thalictroides</name>
    <dbReference type="NCBI Taxonomy" id="46969"/>
    <lineage>
        <taxon>Eukaryota</taxon>
        <taxon>Viridiplantae</taxon>
        <taxon>Streptophyta</taxon>
        <taxon>Embryophyta</taxon>
        <taxon>Tracheophyta</taxon>
        <taxon>Spermatophyta</taxon>
        <taxon>Magnoliopsida</taxon>
        <taxon>Ranunculales</taxon>
        <taxon>Ranunculaceae</taxon>
        <taxon>Thalictroideae</taxon>
        <taxon>Thalictrum</taxon>
    </lineage>
</organism>
<protein>
    <submittedName>
        <fullName evidence="12">Csc1-like protein rxw8</fullName>
    </submittedName>
</protein>
<dbReference type="InterPro" id="IPR003864">
    <property type="entry name" value="CSC1/OSCA1-like_7TM"/>
</dbReference>
<evidence type="ECO:0000259" key="10">
    <source>
        <dbReference type="Pfam" id="PF13967"/>
    </source>
</evidence>
<feature type="transmembrane region" description="Helical" evidence="8">
    <location>
        <begin position="489"/>
        <end position="508"/>
    </location>
</feature>
<dbReference type="InterPro" id="IPR032880">
    <property type="entry name" value="CSC1/OSCA1-like_N"/>
</dbReference>
<evidence type="ECO:0000256" key="4">
    <source>
        <dbReference type="ARBA" id="ARBA00022692"/>
    </source>
</evidence>
<dbReference type="InterPro" id="IPR027815">
    <property type="entry name" value="CSC1/OSCA1-like_cyt"/>
</dbReference>
<proteinExistence type="inferred from homology"/>
<keyword evidence="4 8" id="KW-0812">Transmembrane</keyword>
<dbReference type="GO" id="GO:0005886">
    <property type="term" value="C:plasma membrane"/>
    <property type="evidence" value="ECO:0007669"/>
    <property type="project" value="TreeGrafter"/>
</dbReference>
<gene>
    <name evidence="12" type="ORF">FRX31_003399</name>
</gene>
<name>A0A7J6XB89_THATH</name>
<accession>A0A7J6XB89</accession>
<evidence type="ECO:0000256" key="2">
    <source>
        <dbReference type="ARBA" id="ARBA00007779"/>
    </source>
</evidence>
<comment type="subcellular location">
    <subcellularLocation>
        <location evidence="1">Membrane</location>
        <topology evidence="1">Multi-pass membrane protein</topology>
    </subcellularLocation>
</comment>
<dbReference type="PANTHER" id="PTHR13018">
    <property type="entry name" value="PROBABLE MEMBRANE PROTEIN DUF221-RELATED"/>
    <property type="match status" value="1"/>
</dbReference>
<dbReference type="Pfam" id="PF14703">
    <property type="entry name" value="PHM7_cyt"/>
    <property type="match status" value="1"/>
</dbReference>
<feature type="domain" description="CSC1/OSCA1-like N-terminal transmembrane" evidence="10">
    <location>
        <begin position="5"/>
        <end position="165"/>
    </location>
</feature>
<dbReference type="Pfam" id="PF02714">
    <property type="entry name" value="RSN1_7TM"/>
    <property type="match status" value="1"/>
</dbReference>
<feature type="transmembrane region" description="Helical" evidence="8">
    <location>
        <begin position="86"/>
        <end position="110"/>
    </location>
</feature>
<feature type="transmembrane region" description="Helical" evidence="8">
    <location>
        <begin position="6"/>
        <end position="27"/>
    </location>
</feature>
<keyword evidence="5 8" id="KW-1133">Transmembrane helix</keyword>
<evidence type="ECO:0000256" key="6">
    <source>
        <dbReference type="ARBA" id="ARBA00023136"/>
    </source>
</evidence>
<dbReference type="PANTHER" id="PTHR13018:SF117">
    <property type="entry name" value="CSC1-LIKE PROTEIN RXW8"/>
    <property type="match status" value="1"/>
</dbReference>
<keyword evidence="7" id="KW-0407">Ion channel</keyword>
<evidence type="ECO:0000313" key="12">
    <source>
        <dbReference type="EMBL" id="KAF5207014.1"/>
    </source>
</evidence>
<evidence type="ECO:0000256" key="8">
    <source>
        <dbReference type="SAM" id="Phobius"/>
    </source>
</evidence>
<dbReference type="GO" id="GO:0005227">
    <property type="term" value="F:calcium-activated cation channel activity"/>
    <property type="evidence" value="ECO:0007669"/>
    <property type="project" value="InterPro"/>
</dbReference>
<comment type="similarity">
    <text evidence="2">Belongs to the CSC1 (TC 1.A.17) family.</text>
</comment>
<evidence type="ECO:0000256" key="3">
    <source>
        <dbReference type="ARBA" id="ARBA00022448"/>
    </source>
</evidence>
<feature type="transmembrane region" description="Helical" evidence="8">
    <location>
        <begin position="366"/>
        <end position="390"/>
    </location>
</feature>
<dbReference type="InterPro" id="IPR045122">
    <property type="entry name" value="Csc1-like"/>
</dbReference>
<feature type="transmembrane region" description="Helical" evidence="8">
    <location>
        <begin position="637"/>
        <end position="656"/>
    </location>
</feature>
<feature type="domain" description="CSC1/OSCA1-like cytosolic" evidence="11">
    <location>
        <begin position="186"/>
        <end position="353"/>
    </location>
</feature>
<dbReference type="EMBL" id="JABWDY010001960">
    <property type="protein sequence ID" value="KAF5207014.1"/>
    <property type="molecule type" value="Genomic_DNA"/>
</dbReference>
<keyword evidence="3" id="KW-0813">Transport</keyword>
<evidence type="ECO:0000313" key="13">
    <source>
        <dbReference type="Proteomes" id="UP000554482"/>
    </source>
</evidence>
<keyword evidence="13" id="KW-1185">Reference proteome</keyword>
<feature type="transmembrane region" description="Helical" evidence="8">
    <location>
        <begin position="610"/>
        <end position="631"/>
    </location>
</feature>
<keyword evidence="6 8" id="KW-0472">Membrane</keyword>
<evidence type="ECO:0000256" key="5">
    <source>
        <dbReference type="ARBA" id="ARBA00022989"/>
    </source>
</evidence>
<feature type="transmembrane region" description="Helical" evidence="8">
    <location>
        <begin position="520"/>
        <end position="537"/>
    </location>
</feature>
<feature type="transmembrane region" description="Helical" evidence="8">
    <location>
        <begin position="557"/>
        <end position="589"/>
    </location>
</feature>
<comment type="caution">
    <text evidence="12">The sequence shown here is derived from an EMBL/GenBank/DDBJ whole genome shotgun (WGS) entry which is preliminary data.</text>
</comment>
<reference evidence="12 13" key="1">
    <citation type="submission" date="2020-06" db="EMBL/GenBank/DDBJ databases">
        <title>Transcriptomic and genomic resources for Thalictrum thalictroides and T. hernandezii: Facilitating candidate gene discovery in an emerging model plant lineage.</title>
        <authorList>
            <person name="Arias T."/>
            <person name="Riano-Pachon D.M."/>
            <person name="Di Stilio V.S."/>
        </authorList>
    </citation>
    <scope>NUCLEOTIDE SEQUENCE [LARGE SCALE GENOMIC DNA]</scope>
    <source>
        <strain evidence="13">cv. WT478/WT964</strain>
        <tissue evidence="12">Leaves</tissue>
    </source>
</reference>
<dbReference type="AlphaFoldDB" id="A0A7J6XB89"/>
<evidence type="ECO:0000259" key="11">
    <source>
        <dbReference type="Pfam" id="PF14703"/>
    </source>
</evidence>
<dbReference type="Proteomes" id="UP000554482">
    <property type="component" value="Unassembled WGS sequence"/>
</dbReference>
<dbReference type="Pfam" id="PF13967">
    <property type="entry name" value="RSN1_TM"/>
    <property type="match status" value="1"/>
</dbReference>
<feature type="transmembrane region" description="Helical" evidence="8">
    <location>
        <begin position="143"/>
        <end position="163"/>
    </location>
</feature>
<dbReference type="OrthoDB" id="1689567at2759"/>
<evidence type="ECO:0000256" key="1">
    <source>
        <dbReference type="ARBA" id="ARBA00004141"/>
    </source>
</evidence>
<evidence type="ECO:0000259" key="9">
    <source>
        <dbReference type="Pfam" id="PF02714"/>
    </source>
</evidence>
<keyword evidence="7" id="KW-0406">Ion transport</keyword>
<evidence type="ECO:0000256" key="7">
    <source>
        <dbReference type="ARBA" id="ARBA00023303"/>
    </source>
</evidence>